<organism evidence="4 5">
    <name type="scientific">Crassostrea virginica</name>
    <name type="common">Eastern oyster</name>
    <dbReference type="NCBI Taxonomy" id="6565"/>
    <lineage>
        <taxon>Eukaryota</taxon>
        <taxon>Metazoa</taxon>
        <taxon>Spiralia</taxon>
        <taxon>Lophotrochozoa</taxon>
        <taxon>Mollusca</taxon>
        <taxon>Bivalvia</taxon>
        <taxon>Autobranchia</taxon>
        <taxon>Pteriomorphia</taxon>
        <taxon>Ostreida</taxon>
        <taxon>Ostreoidea</taxon>
        <taxon>Ostreidae</taxon>
        <taxon>Crassostrea</taxon>
    </lineage>
</organism>
<dbReference type="OrthoDB" id="6409228at2759"/>
<accession>A0A8B8BN58</accession>
<protein>
    <recommendedName>
        <fullName evidence="3">trans-L-3-hydroxyproline dehydratase</fullName>
        <ecNumber evidence="3">4.2.1.77</ecNumber>
    </recommendedName>
</protein>
<reference evidence="5" key="1">
    <citation type="submission" date="2025-08" db="UniProtKB">
        <authorList>
            <consortium name="RefSeq"/>
        </authorList>
    </citation>
    <scope>IDENTIFICATION</scope>
    <source>
        <tissue evidence="5">Whole sample</tissue>
    </source>
</reference>
<dbReference type="KEGG" id="cvn:111111541"/>
<dbReference type="EC" id="4.2.1.77" evidence="3"/>
<name>A0A8B8BN58_CRAVI</name>
<evidence type="ECO:0000313" key="5">
    <source>
        <dbReference type="RefSeq" id="XP_022304289.1"/>
    </source>
</evidence>
<sequence length="339" mass="37137">MPLTFPVSISTTEMHTAGEPLRVVENGIPELQGATLLDKINYMRSHLDEYRKLLIWEPRGHYDMYGVLLVPPDIDSCDFACIFIHNEGYSTMCGHAVISLGRYAVKKGLVKNVTVPETRVQIQCPCGPVTAYVTYDGQNTGAVRFQSVPCFVFKPELAVEVPGYGQITVDIVYGGAFYALVPAGQYGLDIRESGVPALREAAGATTDVLRKHLELSHPETEGVSFVYGTILTDGNDDFSEDITDTMCVFAEREVDRSPCGSGTSARIALQYFRNKVKLNQSRAFRGPAGDTFNAKVVKEVMCGEFPAVITEVQGHGYFSGTATYTLEENDVTGKGFLLQ</sequence>
<dbReference type="SUPFAM" id="SSF54506">
    <property type="entry name" value="Diaminopimelate epimerase-like"/>
    <property type="match status" value="1"/>
</dbReference>
<evidence type="ECO:0000256" key="1">
    <source>
        <dbReference type="ARBA" id="ARBA00001148"/>
    </source>
</evidence>
<keyword evidence="4" id="KW-1185">Reference proteome</keyword>
<dbReference type="PANTHER" id="PTHR33442">
    <property type="entry name" value="TRANS-3-HYDROXY-L-PROLINE DEHYDRATASE"/>
    <property type="match status" value="1"/>
</dbReference>
<dbReference type="PIRSF" id="PIRSF029792">
    <property type="entry name" value="Pro_racemase"/>
    <property type="match status" value="1"/>
</dbReference>
<comment type="catalytic activity">
    <reaction evidence="1">
        <text>trans-3-hydroxy-L-proline = 1-pyrroline-2-carboxylate + H2O</text>
        <dbReference type="Rhea" id="RHEA:10320"/>
        <dbReference type="ChEBI" id="CHEBI:15377"/>
        <dbReference type="ChEBI" id="CHEBI:39785"/>
        <dbReference type="ChEBI" id="CHEBI:57938"/>
        <dbReference type="EC" id="4.2.1.77"/>
    </reaction>
</comment>
<dbReference type="Pfam" id="PF05544">
    <property type="entry name" value="Pro_racemase"/>
    <property type="match status" value="1"/>
</dbReference>
<dbReference type="PANTHER" id="PTHR33442:SF1">
    <property type="entry name" value="TRANS-3-HYDROXY-L-PROLINE DEHYDRATASE"/>
    <property type="match status" value="1"/>
</dbReference>
<evidence type="ECO:0000256" key="2">
    <source>
        <dbReference type="ARBA" id="ARBA00007529"/>
    </source>
</evidence>
<dbReference type="GeneID" id="111111541"/>
<gene>
    <name evidence="5" type="primary">LOC111111541</name>
</gene>
<dbReference type="SFLD" id="SFLDS00028">
    <property type="entry name" value="Proline_Racemase"/>
    <property type="match status" value="1"/>
</dbReference>
<dbReference type="Gene3D" id="3.10.310.10">
    <property type="entry name" value="Diaminopimelate Epimerase, Chain A, domain 1"/>
    <property type="match status" value="2"/>
</dbReference>
<dbReference type="GO" id="GO:0050346">
    <property type="term" value="F:trans-L-3-hydroxyproline dehydratase activity"/>
    <property type="evidence" value="ECO:0007669"/>
    <property type="project" value="UniProtKB-EC"/>
</dbReference>
<dbReference type="FunFam" id="3.10.310.10:FF:000003">
    <property type="entry name" value="Proline racemase"/>
    <property type="match status" value="1"/>
</dbReference>
<dbReference type="InterPro" id="IPR008794">
    <property type="entry name" value="Pro_racemase_fam"/>
</dbReference>
<evidence type="ECO:0000313" key="4">
    <source>
        <dbReference type="Proteomes" id="UP000694844"/>
    </source>
</evidence>
<dbReference type="AlphaFoldDB" id="A0A8B8BN58"/>
<dbReference type="Proteomes" id="UP000694844">
    <property type="component" value="Chromosome 9"/>
</dbReference>
<comment type="similarity">
    <text evidence="2">Belongs to the proline racemase family.</text>
</comment>
<evidence type="ECO:0000256" key="3">
    <source>
        <dbReference type="ARBA" id="ARBA00013105"/>
    </source>
</evidence>
<dbReference type="RefSeq" id="XP_022304289.1">
    <property type="nucleotide sequence ID" value="XM_022448581.1"/>
</dbReference>
<proteinExistence type="inferred from homology"/>